<dbReference type="GO" id="GO:0008080">
    <property type="term" value="F:N-acetyltransferase activity"/>
    <property type="evidence" value="ECO:0007669"/>
    <property type="project" value="TreeGrafter"/>
</dbReference>
<dbReference type="FunCoup" id="G0V702">
    <property type="interactions" value="52"/>
</dbReference>
<reference evidence="1 2" key="1">
    <citation type="journal article" date="2011" name="Proc. Natl. Acad. Sci. U.S.A.">
        <title>Evolutionary erosion of yeast sex chromosomes by mating-type switching accidents.</title>
        <authorList>
            <person name="Gordon J.L."/>
            <person name="Armisen D."/>
            <person name="Proux-Wera E."/>
            <person name="Oheigeartaigh S.S."/>
            <person name="Byrne K.P."/>
            <person name="Wolfe K.H."/>
        </authorList>
    </citation>
    <scope>NUCLEOTIDE SEQUENCE [LARGE SCALE GENOMIC DNA]</scope>
    <source>
        <strain evidence="2">ATCC 76901 / BCRC 22586 / CBS 4309 / NBRC 1992 / NRRL Y-12630</strain>
    </source>
</reference>
<dbReference type="InParanoid" id="G0V702"/>
<dbReference type="OrthoDB" id="3979966at2759"/>
<dbReference type="PANTHER" id="PTHR28037">
    <property type="entry name" value="ALCOHOL O-ACETYLTRANSFERASE 1-RELATED"/>
    <property type="match status" value="1"/>
</dbReference>
<sequence length="518" mass="60085">MTQDQVTLDEYKPYIADELIERGHARRMGHLENYFALLQRQKLYTNFSIYGELNKEVKDVDLTRALRSIIFKNPILAHTIVPKKYPDQEPFYQSEEYLNAPYPEHDFIKVLPKLSLSDILINEQEEFREIVDDILTQFKEANGVITPDIMKAVAYVIIPICDPSRPNWRLFRLSPTKFFYISNHCTSDAISGVNIFQDICTELSQNDEEPFRDDLQIFNYEEDWESFHKIYIPITDIIEYRPALTSLPKIIASALVKGFLNYRNWPTELTSTNDKGIPFDFNIITFTNDEVNSIRETVKKYNCTFTPFLQACWFVAMFNNGKIFHMDSWREWGLDVAIPSNSRRFLADEELKDIYKYGSNVGGLHYTHLISSFNIQLDEKEKFWDLVQYYQDGYTKSYENGDHFSGLGLLMMDGLVKRQNIDKVISSDYLHKTRAGVLFSNAGFFPQDRTQAYHVNDLLFTQSQGAMKFSFGLNIATTNIGGMNIAINVAQGTFDDEEGIIDLSQDFYRNIKSFSNIA</sequence>
<dbReference type="GO" id="GO:0009636">
    <property type="term" value="P:response to toxic substance"/>
    <property type="evidence" value="ECO:0007669"/>
    <property type="project" value="EnsemblFungi"/>
</dbReference>
<dbReference type="OMA" id="HLENYFA"/>
<name>G0V702_NAUCA</name>
<dbReference type="EMBL" id="HE576752">
    <property type="protein sequence ID" value="CCC67250.1"/>
    <property type="molecule type" value="Genomic_DNA"/>
</dbReference>
<dbReference type="KEGG" id="ncs:NCAS_0A06920"/>
<dbReference type="GO" id="GO:0008202">
    <property type="term" value="P:steroid metabolic process"/>
    <property type="evidence" value="ECO:0007669"/>
    <property type="project" value="EnsemblFungi"/>
</dbReference>
<dbReference type="PANTHER" id="PTHR28037:SF1">
    <property type="entry name" value="ALCOHOL O-ACETYLTRANSFERASE 1-RELATED"/>
    <property type="match status" value="1"/>
</dbReference>
<dbReference type="AlphaFoldDB" id="G0V702"/>
<proteinExistence type="predicted"/>
<dbReference type="Proteomes" id="UP000001640">
    <property type="component" value="Chromosome 1"/>
</dbReference>
<dbReference type="InterPro" id="IPR052058">
    <property type="entry name" value="Alcohol_O-acetyltransferase"/>
</dbReference>
<dbReference type="GO" id="GO:1901089">
    <property type="term" value="P:acetate ester metabolic process involved in fermentation"/>
    <property type="evidence" value="ECO:0007669"/>
    <property type="project" value="EnsemblFungi"/>
</dbReference>
<organism evidence="1 2">
    <name type="scientific">Naumovozyma castellii</name>
    <name type="common">Yeast</name>
    <name type="synonym">Saccharomyces castellii</name>
    <dbReference type="NCBI Taxonomy" id="27288"/>
    <lineage>
        <taxon>Eukaryota</taxon>
        <taxon>Fungi</taxon>
        <taxon>Dikarya</taxon>
        <taxon>Ascomycota</taxon>
        <taxon>Saccharomycotina</taxon>
        <taxon>Saccharomycetes</taxon>
        <taxon>Saccharomycetales</taxon>
        <taxon>Saccharomycetaceae</taxon>
        <taxon>Naumovozyma</taxon>
    </lineage>
</organism>
<dbReference type="InterPro" id="IPR010828">
    <property type="entry name" value="Atf2/Sli1-like"/>
</dbReference>
<dbReference type="STRING" id="1064592.G0V702"/>
<dbReference type="eggNOG" id="ENOG502QTAU">
    <property type="taxonomic scope" value="Eukaryota"/>
</dbReference>
<dbReference type="GO" id="GO:0004026">
    <property type="term" value="F:alcohol O-acetyltransferase activity"/>
    <property type="evidence" value="ECO:0007669"/>
    <property type="project" value="EnsemblFungi"/>
</dbReference>
<dbReference type="GO" id="GO:0005789">
    <property type="term" value="C:endoplasmic reticulum membrane"/>
    <property type="evidence" value="ECO:0007669"/>
    <property type="project" value="EnsemblFungi"/>
</dbReference>
<reference key="2">
    <citation type="submission" date="2011-08" db="EMBL/GenBank/DDBJ databases">
        <title>Genome sequence of Naumovozyma castellii.</title>
        <authorList>
            <person name="Gordon J.L."/>
            <person name="Armisen D."/>
            <person name="Proux-Wera E."/>
            <person name="OhEigeartaigh S.S."/>
            <person name="Byrne K.P."/>
            <person name="Wolfe K.H."/>
        </authorList>
    </citation>
    <scope>NUCLEOTIDE SEQUENCE</scope>
    <source>
        <strain>Type strain:CBS 4309</strain>
    </source>
</reference>
<dbReference type="HOGENOM" id="CLU_043707_0_0_1"/>
<accession>G0V702</accession>
<dbReference type="Pfam" id="PF07247">
    <property type="entry name" value="AATase"/>
    <property type="match status" value="1"/>
</dbReference>
<evidence type="ECO:0008006" key="3">
    <source>
        <dbReference type="Google" id="ProtNLM"/>
    </source>
</evidence>
<dbReference type="RefSeq" id="XP_003673631.1">
    <property type="nucleotide sequence ID" value="XM_003673583.1"/>
</dbReference>
<evidence type="ECO:0000313" key="1">
    <source>
        <dbReference type="EMBL" id="CCC67250.1"/>
    </source>
</evidence>
<protein>
    <recommendedName>
        <fullName evidence="3">Alcohol acetyltransferase</fullName>
    </recommendedName>
</protein>
<gene>
    <name evidence="1" type="primary">NCAS0A06920</name>
    <name evidence="1" type="ordered locus">NCAS_0A06920</name>
</gene>
<keyword evidence="2" id="KW-1185">Reference proteome</keyword>
<evidence type="ECO:0000313" key="2">
    <source>
        <dbReference type="Proteomes" id="UP000001640"/>
    </source>
</evidence>
<dbReference type="GeneID" id="96900729"/>